<keyword evidence="2" id="KW-1185">Reference proteome</keyword>
<name>A0ABD2W8G8_9HYME</name>
<evidence type="ECO:0000313" key="1">
    <source>
        <dbReference type="EMBL" id="KAL3388969.1"/>
    </source>
</evidence>
<dbReference type="Proteomes" id="UP001627154">
    <property type="component" value="Unassembled WGS sequence"/>
</dbReference>
<dbReference type="AlphaFoldDB" id="A0ABD2W8G8"/>
<proteinExistence type="predicted"/>
<reference evidence="1 2" key="1">
    <citation type="journal article" date="2024" name="bioRxiv">
        <title>A reference genome for Trichogramma kaykai: A tiny desert-dwelling parasitoid wasp with competing sex-ratio distorters.</title>
        <authorList>
            <person name="Culotta J."/>
            <person name="Lindsey A.R."/>
        </authorList>
    </citation>
    <scope>NUCLEOTIDE SEQUENCE [LARGE SCALE GENOMIC DNA]</scope>
    <source>
        <strain evidence="1 2">KSX58</strain>
    </source>
</reference>
<comment type="caution">
    <text evidence="1">The sequence shown here is derived from an EMBL/GenBank/DDBJ whole genome shotgun (WGS) entry which is preliminary data.</text>
</comment>
<gene>
    <name evidence="1" type="ORF">TKK_015923</name>
</gene>
<dbReference type="EMBL" id="JBJJXI010000124">
    <property type="protein sequence ID" value="KAL3388969.1"/>
    <property type="molecule type" value="Genomic_DNA"/>
</dbReference>
<sequence length="359" mass="41861">MIVSFRSAFSIFASYRQVSGLLSKTKYRPNEMRNSSTLRCGLFFFDDTVAHTHAYKHSLRDESCVNLVEILNIDNGLTSFIYLYLLPANLPDVVRVHRLGRVPYTKGQIHACAQALSQKRTAQENFFPLLSASVASRLDPLQRVMCRCRVEEYDFDDGDDDDDEEENSIGKTRKMRQPIKADQKRCAEYGYALVYRDVKRRHTGPRCVRRTCTFYMHIVIQKSHCYIYGWNAGARVYVCEYKPILIFQKLNEKVVQKYLNCNVAVRPMAKYIRLFATNSRLALLYDRIVCMLVSVIISSIADTFLHYNSSSIPLGRIVQERQLATRERDRAETHPPRLYIFSFLFTREHISHSRYTCYM</sequence>
<evidence type="ECO:0000313" key="2">
    <source>
        <dbReference type="Proteomes" id="UP001627154"/>
    </source>
</evidence>
<accession>A0ABD2W8G8</accession>
<organism evidence="1 2">
    <name type="scientific">Trichogramma kaykai</name>
    <dbReference type="NCBI Taxonomy" id="54128"/>
    <lineage>
        <taxon>Eukaryota</taxon>
        <taxon>Metazoa</taxon>
        <taxon>Ecdysozoa</taxon>
        <taxon>Arthropoda</taxon>
        <taxon>Hexapoda</taxon>
        <taxon>Insecta</taxon>
        <taxon>Pterygota</taxon>
        <taxon>Neoptera</taxon>
        <taxon>Endopterygota</taxon>
        <taxon>Hymenoptera</taxon>
        <taxon>Apocrita</taxon>
        <taxon>Proctotrupomorpha</taxon>
        <taxon>Chalcidoidea</taxon>
        <taxon>Trichogrammatidae</taxon>
        <taxon>Trichogramma</taxon>
    </lineage>
</organism>
<protein>
    <submittedName>
        <fullName evidence="1">Uncharacterized protein</fullName>
    </submittedName>
</protein>